<evidence type="ECO:0000313" key="2">
    <source>
        <dbReference type="EMBL" id="OVF10253.1"/>
    </source>
</evidence>
<dbReference type="EMBL" id="LYUB02000002">
    <property type="protein sequence ID" value="OVF10253.1"/>
    <property type="molecule type" value="Genomic_DNA"/>
</dbReference>
<protein>
    <submittedName>
        <fullName evidence="2">Uncharacterized protein</fullName>
    </submittedName>
</protein>
<dbReference type="Proteomes" id="UP000195602">
    <property type="component" value="Unassembled WGS sequence"/>
</dbReference>
<reference evidence="2 3" key="1">
    <citation type="submission" date="2017-04" db="EMBL/GenBank/DDBJ databases">
        <title>Draft genome of the yeast Clavispora lusitaniae type strain CBS 6936.</title>
        <authorList>
            <person name="Durrens P."/>
            <person name="Klopp C."/>
            <person name="Biteau N."/>
            <person name="Fitton-Ouhabi V."/>
            <person name="Dementhon K."/>
            <person name="Accoceberry I."/>
            <person name="Sherman D.J."/>
            <person name="Noel T."/>
        </authorList>
    </citation>
    <scope>NUCLEOTIDE SEQUENCE [LARGE SCALE GENOMIC DNA]</scope>
    <source>
        <strain evidence="2 3">CBS 6936</strain>
    </source>
</reference>
<name>A0AA91Q2V9_CLALS</name>
<evidence type="ECO:0000256" key="1">
    <source>
        <dbReference type="SAM" id="MobiDB-lite"/>
    </source>
</evidence>
<feature type="region of interest" description="Disordered" evidence="1">
    <location>
        <begin position="1"/>
        <end position="65"/>
    </location>
</feature>
<evidence type="ECO:0000313" key="3">
    <source>
        <dbReference type="Proteomes" id="UP000195602"/>
    </source>
</evidence>
<organism evidence="2 3">
    <name type="scientific">Clavispora lusitaniae</name>
    <name type="common">Candida lusitaniae</name>
    <dbReference type="NCBI Taxonomy" id="36911"/>
    <lineage>
        <taxon>Eukaryota</taxon>
        <taxon>Fungi</taxon>
        <taxon>Dikarya</taxon>
        <taxon>Ascomycota</taxon>
        <taxon>Saccharomycotina</taxon>
        <taxon>Pichiomycetes</taxon>
        <taxon>Metschnikowiaceae</taxon>
        <taxon>Clavispora</taxon>
    </lineage>
</organism>
<comment type="caution">
    <text evidence="2">The sequence shown here is derived from an EMBL/GenBank/DDBJ whole genome shotgun (WGS) entry which is preliminary data.</text>
</comment>
<gene>
    <name evidence="2" type="ORF">A9F13_02g00451</name>
</gene>
<sequence>MDEDDGAIDADAGAGEIRAIRDENSRIRTNVGKEMGRSGLLQENGVGRLDPARTRTAPAEPQQEQ</sequence>
<accession>A0AA91Q2V9</accession>
<dbReference type="AlphaFoldDB" id="A0AA91Q2V9"/>
<proteinExistence type="predicted"/>
<dbReference type="KEGG" id="clus:A9F13_02g00451"/>